<protein>
    <submittedName>
        <fullName evidence="2">Uncharacterized protein</fullName>
    </submittedName>
</protein>
<dbReference type="PANTHER" id="PTHR36733">
    <property type="entry name" value="CELL WALL PROTEIN-RELATED"/>
    <property type="match status" value="1"/>
</dbReference>
<dbReference type="InterPro" id="IPR034565">
    <property type="entry name" value="Put_cell_wall"/>
</dbReference>
<gene>
    <name evidence="2" type="ORF">V6N12_043381</name>
</gene>
<dbReference type="EMBL" id="JBBPBM010000028">
    <property type="protein sequence ID" value="KAK8537208.1"/>
    <property type="molecule type" value="Genomic_DNA"/>
</dbReference>
<feature type="region of interest" description="Disordered" evidence="1">
    <location>
        <begin position="182"/>
        <end position="220"/>
    </location>
</feature>
<name>A0ABR2DE64_9ROSI</name>
<evidence type="ECO:0000256" key="1">
    <source>
        <dbReference type="SAM" id="MobiDB-lite"/>
    </source>
</evidence>
<organism evidence="2 3">
    <name type="scientific">Hibiscus sabdariffa</name>
    <name type="common">roselle</name>
    <dbReference type="NCBI Taxonomy" id="183260"/>
    <lineage>
        <taxon>Eukaryota</taxon>
        <taxon>Viridiplantae</taxon>
        <taxon>Streptophyta</taxon>
        <taxon>Embryophyta</taxon>
        <taxon>Tracheophyta</taxon>
        <taxon>Spermatophyta</taxon>
        <taxon>Magnoliopsida</taxon>
        <taxon>eudicotyledons</taxon>
        <taxon>Gunneridae</taxon>
        <taxon>Pentapetalae</taxon>
        <taxon>rosids</taxon>
        <taxon>malvids</taxon>
        <taxon>Malvales</taxon>
        <taxon>Malvaceae</taxon>
        <taxon>Malvoideae</taxon>
        <taxon>Hibiscus</taxon>
    </lineage>
</organism>
<sequence>MIVWEVSFTIILIVPEDVTFCGVFNGHGPRTTRSSRCSLSKKRPGPCTSSCCPPCAGKMCLAEHVSRGTRTDQTFVLLSLVKQATREQLWDPRMTMIHWLQSKLTVDLKPDLPIGILLAISGQAVAARDMPKNDDQMMHPEFLKHDRSVLIPGLGRVLLPPVLKHHHAHTVISGGHIGFGGGHSGSTTGGSSQIPGGDDTFVPNPGFEVPIPGGSSAASP</sequence>
<dbReference type="Proteomes" id="UP001472677">
    <property type="component" value="Unassembled WGS sequence"/>
</dbReference>
<proteinExistence type="predicted"/>
<evidence type="ECO:0000313" key="3">
    <source>
        <dbReference type="Proteomes" id="UP001472677"/>
    </source>
</evidence>
<dbReference type="PANTHER" id="PTHR36733:SF1">
    <property type="entry name" value="CELL WALL PROTEIN-RELATED"/>
    <property type="match status" value="1"/>
</dbReference>
<accession>A0ABR2DE64</accession>
<keyword evidence="3" id="KW-1185">Reference proteome</keyword>
<reference evidence="2 3" key="1">
    <citation type="journal article" date="2024" name="G3 (Bethesda)">
        <title>Genome assembly of Hibiscus sabdariffa L. provides insights into metabolisms of medicinal natural products.</title>
        <authorList>
            <person name="Kim T."/>
        </authorList>
    </citation>
    <scope>NUCLEOTIDE SEQUENCE [LARGE SCALE GENOMIC DNA]</scope>
    <source>
        <strain evidence="2">TK-2024</strain>
        <tissue evidence="2">Old leaves</tissue>
    </source>
</reference>
<evidence type="ECO:0000313" key="2">
    <source>
        <dbReference type="EMBL" id="KAK8537208.1"/>
    </source>
</evidence>
<comment type="caution">
    <text evidence="2">The sequence shown here is derived from an EMBL/GenBank/DDBJ whole genome shotgun (WGS) entry which is preliminary data.</text>
</comment>